<feature type="compositionally biased region" description="Polar residues" evidence="11">
    <location>
        <begin position="493"/>
        <end position="502"/>
    </location>
</feature>
<feature type="domain" description="POTRA" evidence="13">
    <location>
        <begin position="325"/>
        <end position="399"/>
    </location>
</feature>
<evidence type="ECO:0000256" key="11">
    <source>
        <dbReference type="SAM" id="MobiDB-lite"/>
    </source>
</evidence>
<sequence>MPLEVKFKKSKLAEYMHIIFSTNDVNKLLCASVFLGIFVSSTAQAQDEPPITSNSSVTLNSKSISQADAALGSDTQLAQEKINQAQKAQVEKDLENQVDSQQMLSQQINAPADPAFNPIQFDDLEDLPIMPVDQSMADEIFKVAEEAKAEAANYNAGVSKAPEPVINEATSQEVTQLTQAPVNVDQLMQSIQADKQIVVEQNDAGRTLHDLSAAENKADEEKQGFFKRLLKRFHPKQQDQSVPKITASVSGAPDILAQNIKAKLSSFTVESFSDYNSAIPQLRSLTTQAAQAVGYYQAQFKFSKVSDNQVKVEVTPNDPVKVKSQNIEFTGAGQNIPQLQVLKVLPDLNEGDIFNSGLYETTKTRINDAASNNGFFDAYWRLHDVRIAQPDNTADINLKYETGGRYKIGDVEFRMSDPNKPFPIDLEVLKKLAPFKDGDDYAFWKVNTLANNLTNSRYFNYTLVDAIKPDPIEKPLELPPDLQKLIDEQGVSESDLNIATQKPKSETSAKEVTQNVVNEDQFAGVRDQQENENLAKMRSEQKQQQTEEDQLKDKAREEQKIPVIVTLNADRLNNIEAGIGYGTDTGVRLRTQYRRSIVNHLGHSFDANMELSQIRQSIEGHYNIPYKHPINDYFALVGGYEREERDGVGPGMSLTTEAAVAGIDRIIKNPRGQWQQTYGVRYRLDRLSQNGIVNEDDIPDNFKVPGAQAQQESLLLGAELSKTDSNNRLNPTRGFKQSYKLQLGSDSLLSDANMAIVNADWSFIYSLGQNDNHQFVGRTNLGYIFTDKFEKVPYNLRFFAGGDQSIRGFDYKSLSPMEFGYKVGGQGLAIGSLEYNYQFKEGWRGAIFTDFGNAYDQDFKNDTEYSIGLGVRWKSPIGPIRIDVASGISDPNHPIRLHFFIGPQL</sequence>
<evidence type="ECO:0000256" key="6">
    <source>
        <dbReference type="ARBA" id="ARBA00022729"/>
    </source>
</evidence>
<comment type="subcellular location">
    <subcellularLocation>
        <location evidence="1">Cell outer membrane</location>
    </subcellularLocation>
</comment>
<feature type="domain" description="TamA POTRA" evidence="14">
    <location>
        <begin position="248"/>
        <end position="316"/>
    </location>
</feature>
<dbReference type="GO" id="GO:0009279">
    <property type="term" value="C:cell outer membrane"/>
    <property type="evidence" value="ECO:0007669"/>
    <property type="project" value="UniProtKB-SubCell"/>
</dbReference>
<dbReference type="Pfam" id="PF01103">
    <property type="entry name" value="Omp85"/>
    <property type="match status" value="1"/>
</dbReference>
<reference evidence="15" key="1">
    <citation type="submission" date="2023-08" db="EMBL/GenBank/DDBJ databases">
        <title>Emergence of clinically-relevant ST2 carbapenem-resistant Acinetobacter baumannii strains in hospital sewages in Zhejiang, East of China.</title>
        <authorList>
            <person name="Kaichao C."/>
            <person name="Zhang R."/>
        </authorList>
    </citation>
    <scope>NUCLEOTIDE SEQUENCE</scope>
    <source>
        <strain evidence="15">M-SY-60</strain>
    </source>
</reference>
<keyword evidence="8" id="KW-0998">Cell outer membrane</keyword>
<dbReference type="InterPro" id="IPR000184">
    <property type="entry name" value="Bac_surfAg_D15"/>
</dbReference>
<evidence type="ECO:0000259" key="13">
    <source>
        <dbReference type="Pfam" id="PF07244"/>
    </source>
</evidence>
<dbReference type="InterPro" id="IPR039910">
    <property type="entry name" value="D15-like"/>
</dbReference>
<dbReference type="AlphaFoldDB" id="A0AAW8JNN3"/>
<keyword evidence="6" id="KW-0732">Signal</keyword>
<evidence type="ECO:0000256" key="2">
    <source>
        <dbReference type="ARBA" id="ARBA00010248"/>
    </source>
</evidence>
<proteinExistence type="inferred from homology"/>
<evidence type="ECO:0000256" key="5">
    <source>
        <dbReference type="ARBA" id="ARBA00022692"/>
    </source>
</evidence>
<dbReference type="Pfam" id="PF07244">
    <property type="entry name" value="POTRA"/>
    <property type="match status" value="1"/>
</dbReference>
<feature type="region of interest" description="Disordered" evidence="11">
    <location>
        <begin position="493"/>
        <end position="555"/>
    </location>
</feature>
<evidence type="ECO:0000256" key="8">
    <source>
        <dbReference type="ARBA" id="ARBA00023237"/>
    </source>
</evidence>
<evidence type="ECO:0000259" key="14">
    <source>
        <dbReference type="Pfam" id="PF17243"/>
    </source>
</evidence>
<evidence type="ECO:0000256" key="9">
    <source>
        <dbReference type="ARBA" id="ARBA00033063"/>
    </source>
</evidence>
<accession>A0AAW8JNN3</accession>
<keyword evidence="5" id="KW-0812">Transmembrane</keyword>
<comment type="caution">
    <text evidence="15">The sequence shown here is derived from an EMBL/GenBank/DDBJ whole genome shotgun (WGS) entry which is preliminary data.</text>
</comment>
<feature type="compositionally biased region" description="Basic and acidic residues" evidence="11">
    <location>
        <begin position="527"/>
        <end position="541"/>
    </location>
</feature>
<dbReference type="PANTHER" id="PTHR12815">
    <property type="entry name" value="SORTING AND ASSEMBLY MACHINERY SAMM50 PROTEIN FAMILY MEMBER"/>
    <property type="match status" value="1"/>
</dbReference>
<dbReference type="RefSeq" id="WP_308957027.1">
    <property type="nucleotide sequence ID" value="NZ_JAVICY010000028.1"/>
</dbReference>
<evidence type="ECO:0000313" key="15">
    <source>
        <dbReference type="EMBL" id="MDQ9072815.1"/>
    </source>
</evidence>
<keyword evidence="7" id="KW-0472">Membrane</keyword>
<feature type="domain" description="Bacterial surface antigen (D15)" evidence="12">
    <location>
        <begin position="673"/>
        <end position="902"/>
    </location>
</feature>
<dbReference type="GO" id="GO:0009306">
    <property type="term" value="P:protein secretion"/>
    <property type="evidence" value="ECO:0007669"/>
    <property type="project" value="TreeGrafter"/>
</dbReference>
<comment type="similarity">
    <text evidence="2">Belongs to the TamA family.</text>
</comment>
<dbReference type="Pfam" id="PF17243">
    <property type="entry name" value="POTRA_TamA_1"/>
    <property type="match status" value="1"/>
</dbReference>
<dbReference type="GO" id="GO:0097347">
    <property type="term" value="C:TAM protein secretion complex"/>
    <property type="evidence" value="ECO:0007669"/>
    <property type="project" value="TreeGrafter"/>
</dbReference>
<dbReference type="EMBL" id="JAVIDA010000026">
    <property type="protein sequence ID" value="MDQ9072815.1"/>
    <property type="molecule type" value="Genomic_DNA"/>
</dbReference>
<keyword evidence="4" id="KW-1134">Transmembrane beta strand</keyword>
<dbReference type="PANTHER" id="PTHR12815:SF47">
    <property type="entry name" value="TRANSLOCATION AND ASSEMBLY MODULE SUBUNIT TAMA"/>
    <property type="match status" value="1"/>
</dbReference>
<evidence type="ECO:0000256" key="1">
    <source>
        <dbReference type="ARBA" id="ARBA00004442"/>
    </source>
</evidence>
<gene>
    <name evidence="15" type="ORF">RFH51_15255</name>
</gene>
<dbReference type="InterPro" id="IPR010827">
    <property type="entry name" value="BamA/TamA_POTRA"/>
</dbReference>
<protein>
    <recommendedName>
        <fullName evidence="3">Translocation and assembly module subunit TamA</fullName>
    </recommendedName>
    <alternativeName>
        <fullName evidence="9">Autotransporter assembly factor TamA</fullName>
    </alternativeName>
</protein>
<dbReference type="Proteomes" id="UP001243195">
    <property type="component" value="Unassembled WGS sequence"/>
</dbReference>
<organism evidence="15 16">
    <name type="scientific">Acinetobacter gerneri</name>
    <dbReference type="NCBI Taxonomy" id="202952"/>
    <lineage>
        <taxon>Bacteria</taxon>
        <taxon>Pseudomonadati</taxon>
        <taxon>Pseudomonadota</taxon>
        <taxon>Gammaproteobacteria</taxon>
        <taxon>Moraxellales</taxon>
        <taxon>Moraxellaceae</taxon>
        <taxon>Acinetobacter</taxon>
    </lineage>
</organism>
<dbReference type="Gene3D" id="3.10.20.310">
    <property type="entry name" value="membrane protein fhac"/>
    <property type="match status" value="3"/>
</dbReference>
<comment type="subunit">
    <text evidence="10">Interacts with TamB to form the translocation and assembly module (TAM).</text>
</comment>
<dbReference type="InterPro" id="IPR035243">
    <property type="entry name" value="TamA_POTRA_Dom_1"/>
</dbReference>
<evidence type="ECO:0000256" key="3">
    <source>
        <dbReference type="ARBA" id="ARBA00015419"/>
    </source>
</evidence>
<evidence type="ECO:0000256" key="10">
    <source>
        <dbReference type="ARBA" id="ARBA00093548"/>
    </source>
</evidence>
<evidence type="ECO:0000256" key="4">
    <source>
        <dbReference type="ARBA" id="ARBA00022452"/>
    </source>
</evidence>
<evidence type="ECO:0000259" key="12">
    <source>
        <dbReference type="Pfam" id="PF01103"/>
    </source>
</evidence>
<evidence type="ECO:0000256" key="7">
    <source>
        <dbReference type="ARBA" id="ARBA00023136"/>
    </source>
</evidence>
<evidence type="ECO:0000313" key="16">
    <source>
        <dbReference type="Proteomes" id="UP001243195"/>
    </source>
</evidence>
<dbReference type="Gene3D" id="2.40.160.50">
    <property type="entry name" value="membrane protein fhac: a member of the omp85/tpsb transporter family"/>
    <property type="match status" value="1"/>
</dbReference>
<name>A0AAW8JNN3_9GAMM</name>